<dbReference type="GO" id="GO:0006954">
    <property type="term" value="P:inflammatory response"/>
    <property type="evidence" value="ECO:0007669"/>
    <property type="project" value="UniProtKB-KW"/>
</dbReference>
<evidence type="ECO:0000313" key="14">
    <source>
        <dbReference type="EMBL" id="KAJ1206268.1"/>
    </source>
</evidence>
<evidence type="ECO:0000256" key="10">
    <source>
        <dbReference type="ARBA" id="ARBA00023198"/>
    </source>
</evidence>
<dbReference type="InterPro" id="IPR050637">
    <property type="entry name" value="NLRP_innate_immun_reg"/>
</dbReference>
<dbReference type="Pfam" id="PF17779">
    <property type="entry name" value="WHD_NOD2"/>
    <property type="match status" value="1"/>
</dbReference>
<dbReference type="Gene3D" id="1.10.533.10">
    <property type="entry name" value="Death Domain, Fas"/>
    <property type="match status" value="1"/>
</dbReference>
<keyword evidence="5" id="KW-0547">Nucleotide-binding</keyword>
<evidence type="ECO:0000259" key="12">
    <source>
        <dbReference type="PROSITE" id="PS50209"/>
    </source>
</evidence>
<evidence type="ECO:0000256" key="2">
    <source>
        <dbReference type="ARBA" id="ARBA00022490"/>
    </source>
</evidence>
<dbReference type="GO" id="GO:0061702">
    <property type="term" value="C:canonical inflammasome complex"/>
    <property type="evidence" value="ECO:0007669"/>
    <property type="project" value="UniProtKB-SubCell"/>
</dbReference>
<dbReference type="InterPro" id="IPR029495">
    <property type="entry name" value="NACHT-assoc"/>
</dbReference>
<evidence type="ECO:0000256" key="11">
    <source>
        <dbReference type="ARBA" id="ARBA00023233"/>
    </source>
</evidence>
<keyword evidence="4" id="KW-0677">Repeat</keyword>
<gene>
    <name evidence="14" type="ORF">NDU88_001677</name>
</gene>
<dbReference type="SUPFAM" id="SSF47986">
    <property type="entry name" value="DEATH domain"/>
    <property type="match status" value="1"/>
</dbReference>
<keyword evidence="2" id="KW-0963">Cytoplasm</keyword>
<evidence type="ECO:0000256" key="4">
    <source>
        <dbReference type="ARBA" id="ARBA00022737"/>
    </source>
</evidence>
<dbReference type="InterPro" id="IPR027417">
    <property type="entry name" value="P-loop_NTPase"/>
</dbReference>
<dbReference type="SUPFAM" id="SSF52047">
    <property type="entry name" value="RNI-like"/>
    <property type="match status" value="1"/>
</dbReference>
<dbReference type="GO" id="GO:0042981">
    <property type="term" value="P:regulation of apoptotic process"/>
    <property type="evidence" value="ECO:0007669"/>
    <property type="project" value="InterPro"/>
</dbReference>
<dbReference type="InterPro" id="IPR011029">
    <property type="entry name" value="DEATH-like_dom_sf"/>
</dbReference>
<dbReference type="PROSITE" id="PS50209">
    <property type="entry name" value="CARD"/>
    <property type="match status" value="1"/>
</dbReference>
<dbReference type="Pfam" id="PF05729">
    <property type="entry name" value="NACHT"/>
    <property type="match status" value="1"/>
</dbReference>
<dbReference type="InterPro" id="IPR032675">
    <property type="entry name" value="LRR_dom_sf"/>
</dbReference>
<sequence>MSSRVFLRRHRERLIDELEASVDCILDKLLQGQLITRDDHEDVAYERGPRKQVRRLLDVIDLRGEMLASVFCSICLQIKSKKPEKKQTIVQRSSTEYSKAAARHKQVLLRRNDCMNHYNTRHGEKAYLDDYFVNLLLVKGHYSLEVKKHELLTFGQQRIHLQNKTSDRLEIQPQQVFEALNDHRVPKKILVSGVAGIGKTVFVQKILHDFSKTEAFNNFEFVIHFTFRDLNMITVPTTLRQVILMKNGHLSRALDDIFENEEKLLIILDGFDEFKHYSHIEMDCYVCDPDEEAELPQILGSVLNGELLYNATVLVTSRPTVISHIPVNCIDRFVVITGFSVIEIESYFQKFYQDKQQGSRLFEFVRENHFLFTLCYIPAFCWIVCSVLKESSTLDMGLPKSMTDIYTHYLVVLLSHHTHKILLDSSKTLESILSLGKLAYEGLLRHKTLFYQQDMKNNHLSTCNLLHCFLDKTSVQEPEGVEDVFSFTHFTIQEFFAALYYSLEEDISDDVMDIEVQNRFCLHSGYLDLFHRFLSGLLSTRNQKLLSKHLNLSQSTKLEPYVSWLVVEITKCSENGACILNLLHCLFEQQRNSDLEITPSKIRLNVGDNTFSVMDFTVLKYFLDLVDGDILEIDLTATNINTVLLKQLQPYFHRCLKIWLGENNLDMEAVKVVCGVLGSPRCKLEALGLGWTNIQNEEFLELGASLKSNSTLQGLWIEGNGIAYDAVETFLELTSFNNTLNEIVVVGNKLCKDDVAKLRANPRGSLIIAGFNDDRDFWQEWCNWIFQRCEVCSDEKLVSFLSKVCRGMRLSRSEDKDPEWMIEWYNQVSKLLLERIKKCNVDNMKRKMGTLEETFSSQLARGEEHPGVG</sequence>
<dbReference type="AlphaFoldDB" id="A0AAV7VX45"/>
<dbReference type="Proteomes" id="UP001066276">
    <property type="component" value="Chromosome 1_2"/>
</dbReference>
<dbReference type="PANTHER" id="PTHR45690:SF19">
    <property type="entry name" value="NACHT, LRR AND PYD DOMAINS-CONTAINING PROTEIN 3"/>
    <property type="match status" value="1"/>
</dbReference>
<keyword evidence="11" id="KW-1271">Inflammasome</keyword>
<reference evidence="14" key="1">
    <citation type="journal article" date="2022" name="bioRxiv">
        <title>Sequencing and chromosome-scale assembly of the giantPleurodeles waltlgenome.</title>
        <authorList>
            <person name="Brown T."/>
            <person name="Elewa A."/>
            <person name="Iarovenko S."/>
            <person name="Subramanian E."/>
            <person name="Araus A.J."/>
            <person name="Petzold A."/>
            <person name="Susuki M."/>
            <person name="Suzuki K.-i.T."/>
            <person name="Hayashi T."/>
            <person name="Toyoda A."/>
            <person name="Oliveira C."/>
            <person name="Osipova E."/>
            <person name="Leigh N.D."/>
            <person name="Simon A."/>
            <person name="Yun M.H."/>
        </authorList>
    </citation>
    <scope>NUCLEOTIDE SEQUENCE</scope>
    <source>
        <strain evidence="14">20211129_DDA</strain>
        <tissue evidence="14">Liver</tissue>
    </source>
</reference>
<dbReference type="Pfam" id="PF14484">
    <property type="entry name" value="FISNA"/>
    <property type="match status" value="1"/>
</dbReference>
<evidence type="ECO:0000256" key="7">
    <source>
        <dbReference type="ARBA" id="ARBA00022840"/>
    </source>
</evidence>
<dbReference type="SMART" id="SM00114">
    <property type="entry name" value="CARD"/>
    <property type="match status" value="1"/>
</dbReference>
<dbReference type="GO" id="GO:0005524">
    <property type="term" value="F:ATP binding"/>
    <property type="evidence" value="ECO:0007669"/>
    <property type="project" value="UniProtKB-KW"/>
</dbReference>
<evidence type="ECO:0000256" key="5">
    <source>
        <dbReference type="ARBA" id="ARBA00022741"/>
    </source>
</evidence>
<protein>
    <submittedName>
        <fullName evidence="14">Uncharacterized protein</fullName>
    </submittedName>
</protein>
<evidence type="ECO:0000256" key="1">
    <source>
        <dbReference type="ARBA" id="ARBA00004110"/>
    </source>
</evidence>
<dbReference type="PROSITE" id="PS50837">
    <property type="entry name" value="NACHT"/>
    <property type="match status" value="1"/>
</dbReference>
<evidence type="ECO:0000256" key="3">
    <source>
        <dbReference type="ARBA" id="ARBA00022588"/>
    </source>
</evidence>
<accession>A0AAV7VX45</accession>
<dbReference type="InterPro" id="IPR007111">
    <property type="entry name" value="NACHT_NTPase"/>
</dbReference>
<keyword evidence="15" id="KW-1185">Reference proteome</keyword>
<keyword evidence="10" id="KW-0395">Inflammatory response</keyword>
<dbReference type="Pfam" id="PF00619">
    <property type="entry name" value="CARD"/>
    <property type="match status" value="1"/>
</dbReference>
<dbReference type="EMBL" id="JANPWB010000002">
    <property type="protein sequence ID" value="KAJ1206268.1"/>
    <property type="molecule type" value="Genomic_DNA"/>
</dbReference>
<keyword evidence="8" id="KW-0832">Ubl conjugation</keyword>
<dbReference type="GO" id="GO:0045087">
    <property type="term" value="P:innate immune response"/>
    <property type="evidence" value="ECO:0007669"/>
    <property type="project" value="UniProtKB-KW"/>
</dbReference>
<dbReference type="InterPro" id="IPR041075">
    <property type="entry name" value="NOD1/2_WH"/>
</dbReference>
<keyword evidence="6" id="KW-0378">Hydrolase</keyword>
<evidence type="ECO:0000256" key="9">
    <source>
        <dbReference type="ARBA" id="ARBA00022859"/>
    </source>
</evidence>
<organism evidence="14 15">
    <name type="scientific">Pleurodeles waltl</name>
    <name type="common">Iberian ribbed newt</name>
    <dbReference type="NCBI Taxonomy" id="8319"/>
    <lineage>
        <taxon>Eukaryota</taxon>
        <taxon>Metazoa</taxon>
        <taxon>Chordata</taxon>
        <taxon>Craniata</taxon>
        <taxon>Vertebrata</taxon>
        <taxon>Euteleostomi</taxon>
        <taxon>Amphibia</taxon>
        <taxon>Batrachia</taxon>
        <taxon>Caudata</taxon>
        <taxon>Salamandroidea</taxon>
        <taxon>Salamandridae</taxon>
        <taxon>Pleurodelinae</taxon>
        <taxon>Pleurodeles</taxon>
    </lineage>
</organism>
<dbReference type="CDD" id="cd01671">
    <property type="entry name" value="CARD"/>
    <property type="match status" value="1"/>
</dbReference>
<dbReference type="InterPro" id="IPR041267">
    <property type="entry name" value="NLRP_HD2"/>
</dbReference>
<dbReference type="InterPro" id="IPR001315">
    <property type="entry name" value="CARD"/>
</dbReference>
<keyword evidence="7" id="KW-0067">ATP-binding</keyword>
<evidence type="ECO:0000259" key="13">
    <source>
        <dbReference type="PROSITE" id="PS50837"/>
    </source>
</evidence>
<name>A0AAV7VX45_PLEWA</name>
<dbReference type="Pfam" id="PF17776">
    <property type="entry name" value="NLRC4_HD2"/>
    <property type="match status" value="1"/>
</dbReference>
<feature type="domain" description="NACHT" evidence="13">
    <location>
        <begin position="187"/>
        <end position="319"/>
    </location>
</feature>
<dbReference type="PANTHER" id="PTHR45690">
    <property type="entry name" value="NACHT, LRR AND PYD DOMAINS-CONTAINING PROTEIN 12"/>
    <property type="match status" value="1"/>
</dbReference>
<keyword evidence="9" id="KW-0391">Immunity</keyword>
<feature type="domain" description="CARD" evidence="12">
    <location>
        <begin position="1"/>
        <end position="71"/>
    </location>
</feature>
<dbReference type="Gene3D" id="3.40.50.300">
    <property type="entry name" value="P-loop containing nucleotide triphosphate hydrolases"/>
    <property type="match status" value="1"/>
</dbReference>
<dbReference type="Gene3D" id="3.80.10.10">
    <property type="entry name" value="Ribonuclease Inhibitor"/>
    <property type="match status" value="1"/>
</dbReference>
<evidence type="ECO:0000256" key="6">
    <source>
        <dbReference type="ARBA" id="ARBA00022801"/>
    </source>
</evidence>
<evidence type="ECO:0000313" key="15">
    <source>
        <dbReference type="Proteomes" id="UP001066276"/>
    </source>
</evidence>
<comment type="subcellular location">
    <subcellularLocation>
        <location evidence="1">Inflammasome</location>
    </subcellularLocation>
</comment>
<dbReference type="SUPFAM" id="SSF52540">
    <property type="entry name" value="P-loop containing nucleoside triphosphate hydrolases"/>
    <property type="match status" value="1"/>
</dbReference>
<proteinExistence type="predicted"/>
<keyword evidence="3" id="KW-0399">Innate immunity</keyword>
<evidence type="ECO:0000256" key="8">
    <source>
        <dbReference type="ARBA" id="ARBA00022843"/>
    </source>
</evidence>
<comment type="caution">
    <text evidence="14">The sequence shown here is derived from an EMBL/GenBank/DDBJ whole genome shotgun (WGS) entry which is preliminary data.</text>
</comment>